<dbReference type="RefSeq" id="WP_146866009.1">
    <property type="nucleotide sequence ID" value="NZ_BKAU01000005.1"/>
</dbReference>
<name>A0A512RQG7_9BACT</name>
<organism evidence="2 3">
    <name type="scientific">Chitinophaga cymbidii</name>
    <dbReference type="NCBI Taxonomy" id="1096750"/>
    <lineage>
        <taxon>Bacteria</taxon>
        <taxon>Pseudomonadati</taxon>
        <taxon>Bacteroidota</taxon>
        <taxon>Chitinophagia</taxon>
        <taxon>Chitinophagales</taxon>
        <taxon>Chitinophagaceae</taxon>
        <taxon>Chitinophaga</taxon>
    </lineage>
</organism>
<protein>
    <submittedName>
        <fullName evidence="2">Uncharacterized protein</fullName>
    </submittedName>
</protein>
<dbReference type="Proteomes" id="UP000321436">
    <property type="component" value="Unassembled WGS sequence"/>
</dbReference>
<evidence type="ECO:0000313" key="3">
    <source>
        <dbReference type="Proteomes" id="UP000321436"/>
    </source>
</evidence>
<comment type="caution">
    <text evidence="2">The sequence shown here is derived from an EMBL/GenBank/DDBJ whole genome shotgun (WGS) entry which is preliminary data.</text>
</comment>
<feature type="coiled-coil region" evidence="1">
    <location>
        <begin position="13"/>
        <end position="47"/>
    </location>
</feature>
<evidence type="ECO:0000256" key="1">
    <source>
        <dbReference type="SAM" id="Coils"/>
    </source>
</evidence>
<dbReference type="EMBL" id="BKAU01000005">
    <property type="protein sequence ID" value="GEP97941.1"/>
    <property type="molecule type" value="Genomic_DNA"/>
</dbReference>
<dbReference type="OrthoDB" id="680366at2"/>
<evidence type="ECO:0000313" key="2">
    <source>
        <dbReference type="EMBL" id="GEP97941.1"/>
    </source>
</evidence>
<dbReference type="AlphaFoldDB" id="A0A512RQG7"/>
<gene>
    <name evidence="2" type="ORF">CCY01nite_42010</name>
</gene>
<accession>A0A512RQG7</accession>
<proteinExistence type="predicted"/>
<keyword evidence="3" id="KW-1185">Reference proteome</keyword>
<sequence>MPIDNFDDIHRLHQAWKKDLLLSEKEIKSLTEELTELSSKAMQQEQLIKVEHFQNALIRQKEVVNDQLALIVKADKIMSESEGSSSTLTSLHSKLQEDMDTFDRLFIELREEFRSFKQQLS</sequence>
<reference evidence="2 3" key="1">
    <citation type="submission" date="2019-07" db="EMBL/GenBank/DDBJ databases">
        <title>Whole genome shotgun sequence of Chitinophaga cymbidii NBRC 109752.</title>
        <authorList>
            <person name="Hosoyama A."/>
            <person name="Uohara A."/>
            <person name="Ohji S."/>
            <person name="Ichikawa N."/>
        </authorList>
    </citation>
    <scope>NUCLEOTIDE SEQUENCE [LARGE SCALE GENOMIC DNA]</scope>
    <source>
        <strain evidence="2 3">NBRC 109752</strain>
    </source>
</reference>
<keyword evidence="1" id="KW-0175">Coiled coil</keyword>